<dbReference type="eggNOG" id="arCOG04066">
    <property type="taxonomic scope" value="Archaea"/>
</dbReference>
<dbReference type="SUPFAM" id="SSF81301">
    <property type="entry name" value="Nucleotidyltransferase"/>
    <property type="match status" value="1"/>
</dbReference>
<evidence type="ECO:0000313" key="2">
    <source>
        <dbReference type="EMBL" id="ABL78053.1"/>
    </source>
</evidence>
<dbReference type="PIRSF" id="PIRSF005928">
    <property type="entry name" value="Nucleotidltrnsf"/>
    <property type="match status" value="1"/>
</dbReference>
<dbReference type="AlphaFoldDB" id="A1RXX3"/>
<dbReference type="EnsemblBacteria" id="ABL78053">
    <property type="protein sequence ID" value="ABL78053"/>
    <property type="gene ID" value="Tpen_0651"/>
</dbReference>
<name>A1RXX3_THEPD</name>
<evidence type="ECO:0000259" key="1">
    <source>
        <dbReference type="Pfam" id="PF01909"/>
    </source>
</evidence>
<dbReference type="InterPro" id="IPR043519">
    <property type="entry name" value="NT_sf"/>
</dbReference>
<dbReference type="Pfam" id="PF01909">
    <property type="entry name" value="NTP_transf_2"/>
    <property type="match status" value="1"/>
</dbReference>
<sequence length="235" mass="26928">MYRRKASDEVHVVYSEETWRVFRELREKARVALRCLDVLRIPVYVVGSVARGDVTRKSDVDLFLERCVAPSYVTGLLEECGFLVEKYEVIWASPQTAVKLVIHVEDNVKVTLPVTDLSPAEKEFPRFAGSVTSEDVDAGRRVAGVNKFLRFIEPTEDGHVEWSILGREEEVARRLGISLGTVLEREAMRMKRWARGKSGFLVHECLDPRLSPEDLLRRLATRNQLLRKKLEGVMF</sequence>
<dbReference type="EMBL" id="CP000505">
    <property type="protein sequence ID" value="ABL78053.1"/>
    <property type="molecule type" value="Genomic_DNA"/>
</dbReference>
<dbReference type="InterPro" id="IPR002934">
    <property type="entry name" value="Polymerase_NTP_transf_dom"/>
</dbReference>
<evidence type="ECO:0000313" key="3">
    <source>
        <dbReference type="Proteomes" id="UP000000641"/>
    </source>
</evidence>
<dbReference type="STRING" id="368408.Tpen_0651"/>
<reference evidence="3" key="1">
    <citation type="journal article" date="2008" name="J. Bacteriol.">
        <title>Genome sequence of Thermofilum pendens reveals an exceptional loss of biosynthetic pathways without genome reduction.</title>
        <authorList>
            <person name="Anderson I."/>
            <person name="Rodriguez J."/>
            <person name="Susanti D."/>
            <person name="Porat I."/>
            <person name="Reich C."/>
            <person name="Ulrich L.E."/>
            <person name="Elkins J.G."/>
            <person name="Mavromatis K."/>
            <person name="Lykidis A."/>
            <person name="Kim E."/>
            <person name="Thompson L.S."/>
            <person name="Nolan M."/>
            <person name="Land M."/>
            <person name="Copeland A."/>
            <person name="Lapidus A."/>
            <person name="Lucas S."/>
            <person name="Detter C."/>
            <person name="Zhulin I.B."/>
            <person name="Olsen G.J."/>
            <person name="Whitman W."/>
            <person name="Mukhopadhyay B."/>
            <person name="Bristow J."/>
            <person name="Kyrpides N."/>
        </authorList>
    </citation>
    <scope>NUCLEOTIDE SEQUENCE [LARGE SCALE GENOMIC DNA]</scope>
    <source>
        <strain evidence="3">DSM 2475 / Hrk 5</strain>
    </source>
</reference>
<accession>A1RXX3</accession>
<dbReference type="Gene3D" id="3.30.460.10">
    <property type="entry name" value="Beta Polymerase, domain 2"/>
    <property type="match status" value="1"/>
</dbReference>
<dbReference type="Proteomes" id="UP000000641">
    <property type="component" value="Chromosome"/>
</dbReference>
<dbReference type="KEGG" id="tpe:Tpen_0651"/>
<dbReference type="GO" id="GO:0016779">
    <property type="term" value="F:nucleotidyltransferase activity"/>
    <property type="evidence" value="ECO:0007669"/>
    <property type="project" value="InterPro"/>
</dbReference>
<protein>
    <submittedName>
        <fullName evidence="2">Nucleotidyltransferase of the DNA polymerase beta superfamily</fullName>
    </submittedName>
</protein>
<dbReference type="RefSeq" id="WP_011752318.1">
    <property type="nucleotide sequence ID" value="NC_008698.1"/>
</dbReference>
<gene>
    <name evidence="2" type="ordered locus">Tpen_0651</name>
</gene>
<proteinExistence type="predicted"/>
<dbReference type="GeneID" id="4601518"/>
<dbReference type="InterPro" id="IPR009185">
    <property type="entry name" value="Nucleotidl_trans"/>
</dbReference>
<feature type="domain" description="Polymerase nucleotidyl transferase" evidence="1">
    <location>
        <begin position="40"/>
        <end position="63"/>
    </location>
</feature>
<organism evidence="2 3">
    <name type="scientific">Thermofilum pendens (strain DSM 2475 / Hrk 5)</name>
    <dbReference type="NCBI Taxonomy" id="368408"/>
    <lineage>
        <taxon>Archaea</taxon>
        <taxon>Thermoproteota</taxon>
        <taxon>Thermoprotei</taxon>
        <taxon>Thermofilales</taxon>
        <taxon>Thermofilaceae</taxon>
        <taxon>Thermofilum</taxon>
    </lineage>
</organism>
<dbReference type="HOGENOM" id="CLU_1217517_0_0_2"/>
<keyword evidence="3" id="KW-1185">Reference proteome</keyword>
<dbReference type="OrthoDB" id="9287at2157"/>